<dbReference type="PROSITE" id="PS51782">
    <property type="entry name" value="LYSM"/>
    <property type="match status" value="1"/>
</dbReference>
<evidence type="ECO:0000259" key="1">
    <source>
        <dbReference type="PROSITE" id="PS51782"/>
    </source>
</evidence>
<dbReference type="InterPro" id="IPR036779">
    <property type="entry name" value="LysM_dom_sf"/>
</dbReference>
<dbReference type="Pfam" id="PF01476">
    <property type="entry name" value="LysM"/>
    <property type="match status" value="1"/>
</dbReference>
<dbReference type="InterPro" id="IPR036514">
    <property type="entry name" value="SGNH_hydro_sf"/>
</dbReference>
<accession>A0ABU1TQS2</accession>
<name>A0ABU1TQS2_9FLAO</name>
<dbReference type="Gene3D" id="3.40.50.1110">
    <property type="entry name" value="SGNH hydrolase"/>
    <property type="match status" value="2"/>
</dbReference>
<dbReference type="RefSeq" id="WP_310026757.1">
    <property type="nucleotide sequence ID" value="NZ_JAVDVI010000009.1"/>
</dbReference>
<feature type="domain" description="LysM" evidence="1">
    <location>
        <begin position="203"/>
        <end position="246"/>
    </location>
</feature>
<organism evidence="2 3">
    <name type="scientific">Flavobacterium arsenatis</name>
    <dbReference type="NCBI Taxonomy" id="1484332"/>
    <lineage>
        <taxon>Bacteria</taxon>
        <taxon>Pseudomonadati</taxon>
        <taxon>Bacteroidota</taxon>
        <taxon>Flavobacteriia</taxon>
        <taxon>Flavobacteriales</taxon>
        <taxon>Flavobacteriaceae</taxon>
        <taxon>Flavobacterium</taxon>
    </lineage>
</organism>
<reference evidence="2 3" key="1">
    <citation type="submission" date="2023-07" db="EMBL/GenBank/DDBJ databases">
        <title>Sorghum-associated microbial communities from plants grown in Nebraska, USA.</title>
        <authorList>
            <person name="Schachtman D."/>
        </authorList>
    </citation>
    <scope>NUCLEOTIDE SEQUENCE [LARGE SCALE GENOMIC DNA]</scope>
    <source>
        <strain evidence="2 3">3773</strain>
    </source>
</reference>
<comment type="caution">
    <text evidence="2">The sequence shown here is derived from an EMBL/GenBank/DDBJ whole genome shotgun (WGS) entry which is preliminary data.</text>
</comment>
<dbReference type="SMART" id="SM00257">
    <property type="entry name" value="LysM"/>
    <property type="match status" value="1"/>
</dbReference>
<dbReference type="SUPFAM" id="SSF54106">
    <property type="entry name" value="LysM domain"/>
    <property type="match status" value="1"/>
</dbReference>
<dbReference type="SUPFAM" id="SSF52266">
    <property type="entry name" value="SGNH hydrolase"/>
    <property type="match status" value="1"/>
</dbReference>
<dbReference type="Gene3D" id="3.10.350.10">
    <property type="entry name" value="LysM domain"/>
    <property type="match status" value="1"/>
</dbReference>
<dbReference type="InterPro" id="IPR051532">
    <property type="entry name" value="Ester_Hydrolysis_Enzymes"/>
</dbReference>
<dbReference type="InterPro" id="IPR013830">
    <property type="entry name" value="SGNH_hydro"/>
</dbReference>
<dbReference type="PANTHER" id="PTHR30383:SF29">
    <property type="entry name" value="SGNH HYDROLASE-TYPE ESTERASE DOMAIN-CONTAINING PROTEIN"/>
    <property type="match status" value="1"/>
</dbReference>
<dbReference type="CDD" id="cd00118">
    <property type="entry name" value="LysM"/>
    <property type="match status" value="1"/>
</dbReference>
<protein>
    <submittedName>
        <fullName evidence="2">LysM repeat protein</fullName>
    </submittedName>
</protein>
<dbReference type="Proteomes" id="UP001255185">
    <property type="component" value="Unassembled WGS sequence"/>
</dbReference>
<sequence length="474" mass="53383">MQINRIYIFFWLLFAYVSQGQTIDSSYVEIDSVSIDTIEVDIPNNGIINSNAIRKFYQKLANLEGDTTSQKVNIVHIGDSHIQADLMTNVVREKLQDTFGNGGRGLIFPHNLARTNGSWDVKFSSNESWNNHRIVSPVNGSNVGLSGILLSSRNDDFAIEVNAKEADNFFNLIKIVTPNNENMFQVATAKKTIVLESDVPKSITHKIKNGEALSIIADKYNVSVSEIKRANGLKSNNIRAGKTLKIPTNQMQKRSISRSEFIPLEMMADDNSHFYRSEETLEKIYLIPNKEQKQFELNGVVLENDKSGILYHNIGVNGAKLSDYNKYPMFFEQLKSLQPDLIVVSLGTNESFDHMKSQDYMQQLDVFIQSVKAQNPNAEILVATPPPSLFKRKYPNTFCADYAQKTIEKAEESNYAVWDMYSQLGGLYGVAKNAKKGLIGSDRVHYTKAGYVKQGELLAEALLNAFQNYKITKE</sequence>
<dbReference type="PANTHER" id="PTHR30383">
    <property type="entry name" value="THIOESTERASE 1/PROTEASE 1/LYSOPHOSPHOLIPASE L1"/>
    <property type="match status" value="1"/>
</dbReference>
<dbReference type="EMBL" id="JAVDVI010000009">
    <property type="protein sequence ID" value="MDR6968246.1"/>
    <property type="molecule type" value="Genomic_DNA"/>
</dbReference>
<dbReference type="Pfam" id="PF13472">
    <property type="entry name" value="Lipase_GDSL_2"/>
    <property type="match status" value="1"/>
</dbReference>
<proteinExistence type="predicted"/>
<evidence type="ECO:0000313" key="3">
    <source>
        <dbReference type="Proteomes" id="UP001255185"/>
    </source>
</evidence>
<gene>
    <name evidence="2" type="ORF">J2X31_002263</name>
</gene>
<dbReference type="InterPro" id="IPR018392">
    <property type="entry name" value="LysM"/>
</dbReference>
<evidence type="ECO:0000313" key="2">
    <source>
        <dbReference type="EMBL" id="MDR6968246.1"/>
    </source>
</evidence>
<keyword evidence="3" id="KW-1185">Reference proteome</keyword>